<organism evidence="1 2">
    <name type="scientific">Candidatus Cryptobacteroides avistercoris</name>
    <dbReference type="NCBI Taxonomy" id="2840758"/>
    <lineage>
        <taxon>Bacteria</taxon>
        <taxon>Pseudomonadati</taxon>
        <taxon>Bacteroidota</taxon>
        <taxon>Bacteroidia</taxon>
        <taxon>Bacteroidales</taxon>
        <taxon>Candidatus Cryptobacteroides</taxon>
    </lineage>
</organism>
<proteinExistence type="predicted"/>
<dbReference type="InterPro" id="IPR025379">
    <property type="entry name" value="DUF4295"/>
</dbReference>
<dbReference type="AlphaFoldDB" id="A0A9D9NN37"/>
<evidence type="ECO:0000313" key="2">
    <source>
        <dbReference type="Proteomes" id="UP000823769"/>
    </source>
</evidence>
<evidence type="ECO:0000313" key="1">
    <source>
        <dbReference type="EMBL" id="MBO8479566.1"/>
    </source>
</evidence>
<dbReference type="EMBL" id="JADILW010000007">
    <property type="protein sequence ID" value="MBO8479566.1"/>
    <property type="molecule type" value="Genomic_DNA"/>
</dbReference>
<gene>
    <name evidence="1" type="ORF">IAB76_00430</name>
</gene>
<dbReference type="Pfam" id="PF14128">
    <property type="entry name" value="DUF4295"/>
    <property type="match status" value="1"/>
</dbReference>
<comment type="caution">
    <text evidence="1">The sequence shown here is derived from an EMBL/GenBank/DDBJ whole genome shotgun (WGS) entry which is preliminary data.</text>
</comment>
<name>A0A9D9NN37_9BACT</name>
<reference evidence="1" key="2">
    <citation type="journal article" date="2021" name="PeerJ">
        <title>Extensive microbial diversity within the chicken gut microbiome revealed by metagenomics and culture.</title>
        <authorList>
            <person name="Gilroy R."/>
            <person name="Ravi A."/>
            <person name="Getino M."/>
            <person name="Pursley I."/>
            <person name="Horton D.L."/>
            <person name="Alikhan N.F."/>
            <person name="Baker D."/>
            <person name="Gharbi K."/>
            <person name="Hall N."/>
            <person name="Watson M."/>
            <person name="Adriaenssens E.M."/>
            <person name="Foster-Nyarko E."/>
            <person name="Jarju S."/>
            <person name="Secka A."/>
            <person name="Antonio M."/>
            <person name="Oren A."/>
            <person name="Chaudhuri R.R."/>
            <person name="La Ragione R."/>
            <person name="Hildebrand F."/>
            <person name="Pallen M.J."/>
        </authorList>
    </citation>
    <scope>NUCLEOTIDE SEQUENCE</scope>
    <source>
        <strain evidence="1">B3-1481</strain>
    </source>
</reference>
<reference evidence="1" key="1">
    <citation type="submission" date="2020-10" db="EMBL/GenBank/DDBJ databases">
        <authorList>
            <person name="Gilroy R."/>
        </authorList>
    </citation>
    <scope>NUCLEOTIDE SEQUENCE</scope>
    <source>
        <strain evidence="1">B3-1481</strain>
    </source>
</reference>
<accession>A0A9D9NN37</accession>
<protein>
    <submittedName>
        <fullName evidence="1">DUF4295 domain-containing protein</fullName>
    </submittedName>
</protein>
<dbReference type="Proteomes" id="UP000823769">
    <property type="component" value="Unassembled WGS sequence"/>
</dbReference>
<sequence>MAKKAVATFAAKAGAKSMVKCIRMEKSPKTGAYIFSEQLVETEKAKDFFNGKK</sequence>